<dbReference type="InterPro" id="IPR029056">
    <property type="entry name" value="Ribokinase-like"/>
</dbReference>
<dbReference type="PANTHER" id="PTHR43085:SF1">
    <property type="entry name" value="PSEUDOURIDINE KINASE-RELATED"/>
    <property type="match status" value="1"/>
</dbReference>
<evidence type="ECO:0000256" key="2">
    <source>
        <dbReference type="ARBA" id="ARBA00022679"/>
    </source>
</evidence>
<dbReference type="InterPro" id="IPR011611">
    <property type="entry name" value="PfkB_dom"/>
</dbReference>
<dbReference type="PROSITE" id="PS00584">
    <property type="entry name" value="PFKB_KINASES_2"/>
    <property type="match status" value="1"/>
</dbReference>
<dbReference type="InterPro" id="IPR050306">
    <property type="entry name" value="PfkB_Carbo_kinase"/>
</dbReference>
<dbReference type="EMBL" id="CP040637">
    <property type="protein sequence ID" value="QCW03748.1"/>
    <property type="molecule type" value="Genomic_DNA"/>
</dbReference>
<dbReference type="Gene3D" id="3.40.1190.20">
    <property type="match status" value="1"/>
</dbReference>
<keyword evidence="4 7" id="KW-0418">Kinase</keyword>
<dbReference type="PANTHER" id="PTHR43085">
    <property type="entry name" value="HEXOKINASE FAMILY MEMBER"/>
    <property type="match status" value="1"/>
</dbReference>
<evidence type="ECO:0000256" key="3">
    <source>
        <dbReference type="ARBA" id="ARBA00022741"/>
    </source>
</evidence>
<dbReference type="GeneID" id="96156543"/>
<evidence type="ECO:0000256" key="1">
    <source>
        <dbReference type="ARBA" id="ARBA00010688"/>
    </source>
</evidence>
<evidence type="ECO:0000313" key="8">
    <source>
        <dbReference type="Proteomes" id="UP000307562"/>
    </source>
</evidence>
<evidence type="ECO:0000256" key="5">
    <source>
        <dbReference type="ARBA" id="ARBA00022840"/>
    </source>
</evidence>
<keyword evidence="3" id="KW-0547">Nucleotide-binding</keyword>
<dbReference type="GO" id="GO:0005524">
    <property type="term" value="F:ATP binding"/>
    <property type="evidence" value="ECO:0007669"/>
    <property type="project" value="UniProtKB-KW"/>
</dbReference>
<dbReference type="SUPFAM" id="SSF53613">
    <property type="entry name" value="Ribokinase-like"/>
    <property type="match status" value="1"/>
</dbReference>
<name>A0A4P9TFX6_9EURY</name>
<evidence type="ECO:0000313" key="7">
    <source>
        <dbReference type="EMBL" id="QCW03748.1"/>
    </source>
</evidence>
<keyword evidence="2" id="KW-0808">Transferase</keyword>
<comment type="similarity">
    <text evidence="1">Belongs to the carbohydrate kinase PfkB family.</text>
</comment>
<dbReference type="KEGG" id="npl:FGF80_11100"/>
<dbReference type="AlphaFoldDB" id="A0A4P9TFX6"/>
<dbReference type="Proteomes" id="UP000307562">
    <property type="component" value="Chromosome"/>
</dbReference>
<reference evidence="8" key="1">
    <citation type="submission" date="2019-05" db="EMBL/GenBank/DDBJ databases">
        <title>Complete Genome Sequence and Methylation Pattern of the Halophilic Archaeon Natrinema pallidum BOL6-1.</title>
        <authorList>
            <person name="DasSarma P."/>
            <person name="DasSarma B.P."/>
            <person name="DasSarma S.L."/>
            <person name="Martinez F.L."/>
            <person name="Guzman D."/>
            <person name="Roberts R.J."/>
            <person name="DasSarma S."/>
        </authorList>
    </citation>
    <scope>NUCLEOTIDE SEQUENCE [LARGE SCALE GENOMIC DNA]</scope>
    <source>
        <strain evidence="8">BOL6-1</strain>
    </source>
</reference>
<dbReference type="GO" id="GO:0016301">
    <property type="term" value="F:kinase activity"/>
    <property type="evidence" value="ECO:0007669"/>
    <property type="project" value="UniProtKB-KW"/>
</dbReference>
<evidence type="ECO:0000256" key="4">
    <source>
        <dbReference type="ARBA" id="ARBA00022777"/>
    </source>
</evidence>
<dbReference type="RefSeq" id="WP_138654022.1">
    <property type="nucleotide sequence ID" value="NZ_CP040637.1"/>
</dbReference>
<proteinExistence type="inferred from homology"/>
<gene>
    <name evidence="7" type="ORF">FGF80_11100</name>
</gene>
<feature type="domain" description="Carbohydrate kinase PfkB" evidence="6">
    <location>
        <begin position="3"/>
        <end position="309"/>
    </location>
</feature>
<dbReference type="CDD" id="cd01166">
    <property type="entry name" value="KdgK"/>
    <property type="match status" value="1"/>
</dbReference>
<keyword evidence="5" id="KW-0067">ATP-binding</keyword>
<keyword evidence="8" id="KW-1185">Reference proteome</keyword>
<sequence length="321" mass="33435">MSRDVLVVGETLIDWVPERPGPLATVAGFERRPGGAPANVAVALARLENPPLFWTRVGDDPFGRYLEGTLADHGLPDRFVERDAAAKTALAFVTHDESGDRKFTFYRDGTADTRLEPGRIDDATLSDCDWVHAGGVTLSSGPAREATLDVLERAAAADCTVSFDPNFRAELWADGETFARVVGDALAHVDMCFATVAELEALGFSGETPTAVARATVDGSGTHAVFVTRGEEGALAVAADDAPWPAAAVDHPGFAVETVDTTGAGDAFVAGAIIALREGRGLEDTVAFANAVAATATTAPGAMTALPTRDEVAPLLADESD</sequence>
<accession>A0A4P9TFX6</accession>
<organism evidence="7 8">
    <name type="scientific">Natrinema pallidum</name>
    <dbReference type="NCBI Taxonomy" id="69527"/>
    <lineage>
        <taxon>Archaea</taxon>
        <taxon>Methanobacteriati</taxon>
        <taxon>Methanobacteriota</taxon>
        <taxon>Stenosarchaea group</taxon>
        <taxon>Halobacteria</taxon>
        <taxon>Halobacteriales</taxon>
        <taxon>Natrialbaceae</taxon>
        <taxon>Natrinema</taxon>
    </lineage>
</organism>
<evidence type="ECO:0000259" key="6">
    <source>
        <dbReference type="Pfam" id="PF00294"/>
    </source>
</evidence>
<protein>
    <submittedName>
        <fullName evidence="7">Sugar kinase</fullName>
    </submittedName>
</protein>
<dbReference type="InterPro" id="IPR002173">
    <property type="entry name" value="Carboh/pur_kinase_PfkB_CS"/>
</dbReference>
<dbReference type="Pfam" id="PF00294">
    <property type="entry name" value="PfkB"/>
    <property type="match status" value="1"/>
</dbReference>